<name>A0A1D9DZ97_9MICO</name>
<evidence type="ECO:0000259" key="2">
    <source>
        <dbReference type="Pfam" id="PF19187"/>
    </source>
</evidence>
<feature type="domain" description="PafC HTH" evidence="2">
    <location>
        <begin position="11"/>
        <end position="115"/>
    </location>
</feature>
<reference evidence="4 5" key="1">
    <citation type="journal article" date="2016" name="Biochim. Biophys. Acta">
        <title>Photochemical characterization of actinorhodopsin and its functional existence in the natural host.</title>
        <authorList>
            <person name="Nakamura S."/>
            <person name="Kikukawa T."/>
            <person name="Tamogami J."/>
            <person name="Kamiya M."/>
            <person name="Aizawa T."/>
            <person name="Hahn M.W."/>
            <person name="Ihara K."/>
            <person name="Kamo N."/>
            <person name="Demura M."/>
        </authorList>
    </citation>
    <scope>NUCLEOTIDE SEQUENCE [LARGE SCALE GENOMIC DNA]</scope>
    <source>
        <strain evidence="4 5">MWH-Dar1</strain>
    </source>
</reference>
<dbReference type="InterPro" id="IPR043839">
    <property type="entry name" value="PafC_HTH"/>
</dbReference>
<dbReference type="Pfam" id="PF19187">
    <property type="entry name" value="HTH_PafC"/>
    <property type="match status" value="1"/>
</dbReference>
<accession>A0A1D9DZ97</accession>
<dbReference type="PIRSF" id="PIRSF016838">
    <property type="entry name" value="PafC"/>
    <property type="match status" value="1"/>
</dbReference>
<protein>
    <recommendedName>
        <fullName evidence="6">WYL domain-containing protein</fullName>
    </recommendedName>
</protein>
<evidence type="ECO:0000313" key="4">
    <source>
        <dbReference type="EMBL" id="AOY56133.1"/>
    </source>
</evidence>
<dbReference type="EMBL" id="CP015208">
    <property type="protein sequence ID" value="AOY56133.1"/>
    <property type="molecule type" value="Genomic_DNA"/>
</dbReference>
<dbReference type="OrthoDB" id="3171994at2"/>
<dbReference type="PANTHER" id="PTHR34580:SF3">
    <property type="entry name" value="PROTEIN PAFB"/>
    <property type="match status" value="1"/>
</dbReference>
<dbReference type="AlphaFoldDB" id="A0A1D9DZ97"/>
<dbReference type="KEGG" id="rpla:A4Z71_03955"/>
<evidence type="ECO:0000313" key="5">
    <source>
        <dbReference type="Proteomes" id="UP000243784"/>
    </source>
</evidence>
<dbReference type="InterPro" id="IPR057727">
    <property type="entry name" value="WCX_dom"/>
</dbReference>
<evidence type="ECO:0000259" key="3">
    <source>
        <dbReference type="Pfam" id="PF25583"/>
    </source>
</evidence>
<feature type="domain" description="WCX" evidence="3">
    <location>
        <begin position="244"/>
        <end position="315"/>
    </location>
</feature>
<dbReference type="Pfam" id="PF25583">
    <property type="entry name" value="WCX"/>
    <property type="match status" value="1"/>
</dbReference>
<dbReference type="InterPro" id="IPR051534">
    <property type="entry name" value="CBASS_pafABC_assoc_protein"/>
</dbReference>
<dbReference type="PANTHER" id="PTHR34580">
    <property type="match status" value="1"/>
</dbReference>
<dbReference type="PROSITE" id="PS52050">
    <property type="entry name" value="WYL"/>
    <property type="match status" value="1"/>
</dbReference>
<proteinExistence type="predicted"/>
<organism evidence="4 5">
    <name type="scientific">Candidatus Rhodoluna planktonica</name>
    <dbReference type="NCBI Taxonomy" id="535712"/>
    <lineage>
        <taxon>Bacteria</taxon>
        <taxon>Bacillati</taxon>
        <taxon>Actinomycetota</taxon>
        <taxon>Actinomycetes</taxon>
        <taxon>Micrococcales</taxon>
        <taxon>Microbacteriaceae</taxon>
        <taxon>Luna cluster</taxon>
        <taxon>Luna-1 subcluster</taxon>
        <taxon>Rhodoluna</taxon>
    </lineage>
</organism>
<dbReference type="RefSeq" id="WP_070954643.1">
    <property type="nucleotide sequence ID" value="NZ_CP015208.1"/>
</dbReference>
<dbReference type="Proteomes" id="UP000243784">
    <property type="component" value="Chromosome"/>
</dbReference>
<sequence length="327" mass="36393">MAKVKSLNSDERFNFMLSLVGYLGHNPDAPISQVAELFKVSEAEIRTVIRMLNELEVYAGSWLQSPFYIDVDAADEGILRLVNNDFESDAPVLSTRQISAIAAGLDYLAQLEFFANDGELKELQGLLSAGKTSELQSKVAIVPGSIEESTELLRQSIIQGRSVSCEYINSHGEHSHRILDCLRIDLNPDGRYLRAWCHNSKELKTFRLDRMRSIRILEEKAEKTLADFDEISSSTYIPGEFDTEVELELEPEAYVLAANYSTVAEPTEGNSLRITIRVGKLSNVAKLVARFQGKAKVIGPEAAREYVADYARRALATLAAQGQDDKN</sequence>
<keyword evidence="5" id="KW-1185">Reference proteome</keyword>
<dbReference type="STRING" id="535712.A4Z71_03955"/>
<dbReference type="InterPro" id="IPR028349">
    <property type="entry name" value="PafC-like"/>
</dbReference>
<gene>
    <name evidence="4" type="ORF">A4Z71_03955</name>
</gene>
<evidence type="ECO:0000259" key="1">
    <source>
        <dbReference type="Pfam" id="PF13280"/>
    </source>
</evidence>
<feature type="domain" description="WYL" evidence="1">
    <location>
        <begin position="151"/>
        <end position="216"/>
    </location>
</feature>
<evidence type="ECO:0008006" key="6">
    <source>
        <dbReference type="Google" id="ProtNLM"/>
    </source>
</evidence>
<dbReference type="InterPro" id="IPR026881">
    <property type="entry name" value="WYL_dom"/>
</dbReference>
<dbReference type="Pfam" id="PF13280">
    <property type="entry name" value="WYL"/>
    <property type="match status" value="1"/>
</dbReference>